<dbReference type="GO" id="GO:0005829">
    <property type="term" value="C:cytosol"/>
    <property type="evidence" value="ECO:0007669"/>
    <property type="project" value="TreeGrafter"/>
</dbReference>
<name>A0A5J4YR21_PORPP</name>
<dbReference type="GO" id="GO:0016301">
    <property type="term" value="F:kinase activity"/>
    <property type="evidence" value="ECO:0007669"/>
    <property type="project" value="UniProtKB-KW"/>
</dbReference>
<accession>A0A5J4YR21</accession>
<dbReference type="SUPFAM" id="SSF53613">
    <property type="entry name" value="Ribokinase-like"/>
    <property type="match status" value="1"/>
</dbReference>
<dbReference type="OrthoDB" id="415590at2759"/>
<dbReference type="Proteomes" id="UP000324585">
    <property type="component" value="Unassembled WGS sequence"/>
</dbReference>
<sequence length="370" mass="39755">MASPERATGGVLCCGLNCLDMMLLNTDTPASTEQIVAFERVSYVAGGSCCNTARALCRSGVRAGVWSVIGNDSFGEQMQQQLDEFGAHTELLIKDDRVSTSLAILPVFKNGTRGCFVNLGANLSMDQETLLNRSRRANGEAAVLEYVRSFDLVHFGYPHLLPRLQGERLAQFFTKLRAEISDLILTLDVNGANTPDDSILGPALTHVGMLHANLEEAYLMVKKEPIGEREPNAQDIHELLDHLLDRGVALVAITLGKRGACLKLNKDPVVLHKNLGRALSSQLVAGTSCFLQALEPQGSVNATGAGDAFTAGMLAAMAAASSRGIVLEDIAQCGLLAALEQIDTSSRCKASRTKECDFLSEARQISFKSF</sequence>
<organism evidence="4 5">
    <name type="scientific">Porphyridium purpureum</name>
    <name type="common">Red alga</name>
    <name type="synonym">Porphyridium cruentum</name>
    <dbReference type="NCBI Taxonomy" id="35688"/>
    <lineage>
        <taxon>Eukaryota</taxon>
        <taxon>Rhodophyta</taxon>
        <taxon>Bangiophyceae</taxon>
        <taxon>Porphyridiales</taxon>
        <taxon>Porphyridiaceae</taxon>
        <taxon>Porphyridium</taxon>
    </lineage>
</organism>
<feature type="domain" description="Carbohydrate kinase PfkB" evidence="3">
    <location>
        <begin position="30"/>
        <end position="339"/>
    </location>
</feature>
<keyword evidence="1" id="KW-0808">Transferase</keyword>
<dbReference type="InterPro" id="IPR029056">
    <property type="entry name" value="Ribokinase-like"/>
</dbReference>
<dbReference type="Gene3D" id="3.40.1190.20">
    <property type="match status" value="1"/>
</dbReference>
<evidence type="ECO:0000256" key="1">
    <source>
        <dbReference type="ARBA" id="ARBA00022679"/>
    </source>
</evidence>
<evidence type="ECO:0000256" key="2">
    <source>
        <dbReference type="ARBA" id="ARBA00022777"/>
    </source>
</evidence>
<dbReference type="PANTHER" id="PTHR10584:SF166">
    <property type="entry name" value="RIBOKINASE"/>
    <property type="match status" value="1"/>
</dbReference>
<keyword evidence="2 4" id="KW-0418">Kinase</keyword>
<protein>
    <submittedName>
        <fullName evidence="4">Putative sugar kinase YdjH</fullName>
    </submittedName>
</protein>
<evidence type="ECO:0000313" key="4">
    <source>
        <dbReference type="EMBL" id="KAA8493705.1"/>
    </source>
</evidence>
<comment type="caution">
    <text evidence="4">The sequence shown here is derived from an EMBL/GenBank/DDBJ whole genome shotgun (WGS) entry which is preliminary data.</text>
</comment>
<dbReference type="InterPro" id="IPR011611">
    <property type="entry name" value="PfkB_dom"/>
</dbReference>
<proteinExistence type="predicted"/>
<dbReference type="Pfam" id="PF00294">
    <property type="entry name" value="PfkB"/>
    <property type="match status" value="1"/>
</dbReference>
<dbReference type="EMBL" id="VRMN01000006">
    <property type="protein sequence ID" value="KAA8493705.1"/>
    <property type="molecule type" value="Genomic_DNA"/>
</dbReference>
<dbReference type="PANTHER" id="PTHR10584">
    <property type="entry name" value="SUGAR KINASE"/>
    <property type="match status" value="1"/>
</dbReference>
<reference evidence="5" key="1">
    <citation type="journal article" date="2019" name="Nat. Commun.">
        <title>Expansion of phycobilisome linker gene families in mesophilic red algae.</title>
        <authorList>
            <person name="Lee J."/>
            <person name="Kim D."/>
            <person name="Bhattacharya D."/>
            <person name="Yoon H.S."/>
        </authorList>
    </citation>
    <scope>NUCLEOTIDE SEQUENCE [LARGE SCALE GENOMIC DNA]</scope>
    <source>
        <strain evidence="5">CCMP 1328</strain>
    </source>
</reference>
<evidence type="ECO:0000313" key="5">
    <source>
        <dbReference type="Proteomes" id="UP000324585"/>
    </source>
</evidence>
<dbReference type="OMA" id="YDEAVHC"/>
<gene>
    <name evidence="4" type="ORF">FVE85_4842</name>
</gene>
<evidence type="ECO:0000259" key="3">
    <source>
        <dbReference type="Pfam" id="PF00294"/>
    </source>
</evidence>
<dbReference type="AlphaFoldDB" id="A0A5J4YR21"/>
<keyword evidence="5" id="KW-1185">Reference proteome</keyword>